<dbReference type="Proteomes" id="UP001054945">
    <property type="component" value="Unassembled WGS sequence"/>
</dbReference>
<dbReference type="AlphaFoldDB" id="A0AAV4MXT1"/>
<dbReference type="GO" id="GO:0005634">
    <property type="term" value="C:nucleus"/>
    <property type="evidence" value="ECO:0007669"/>
    <property type="project" value="TreeGrafter"/>
</dbReference>
<proteinExistence type="predicted"/>
<protein>
    <submittedName>
        <fullName evidence="1">Zinc finger protein basonuclin-2</fullName>
    </submittedName>
</protein>
<reference evidence="1 2" key="1">
    <citation type="submission" date="2021-06" db="EMBL/GenBank/DDBJ databases">
        <title>Caerostris extrusa draft genome.</title>
        <authorList>
            <person name="Kono N."/>
            <person name="Arakawa K."/>
        </authorList>
    </citation>
    <scope>NUCLEOTIDE SEQUENCE [LARGE SCALE GENOMIC DNA]</scope>
</reference>
<sequence>MHGKALDKLGFRHLFNCHQVEMVQPSIAFDVASLMLYGTQAIPVRLKILLDRLFSVLHRDEVLQVLHGFGWTHEDYARGYIAQSGQLNEMYPLTEPESGKRNICFPCKMTNTSLPSMPIPWSIGSSILNSWSSRDIPATIRPDGFGTERRVDFPRTLAAFLTPPPDSWEEYCLRRWPATSSFDGIRSCFGQSRQSAFRVAETSTLLGKS</sequence>
<keyword evidence="2" id="KW-1185">Reference proteome</keyword>
<gene>
    <name evidence="1" type="primary">BNC2</name>
    <name evidence="1" type="ORF">CEXT_252641</name>
</gene>
<name>A0AAV4MXT1_CAEEX</name>
<dbReference type="InterPro" id="IPR040436">
    <property type="entry name" value="Disconnected-like"/>
</dbReference>
<dbReference type="EMBL" id="BPLR01020282">
    <property type="protein sequence ID" value="GIX76761.1"/>
    <property type="molecule type" value="Genomic_DNA"/>
</dbReference>
<evidence type="ECO:0000313" key="1">
    <source>
        <dbReference type="EMBL" id="GIX76761.1"/>
    </source>
</evidence>
<dbReference type="PANTHER" id="PTHR15021">
    <property type="entry name" value="DISCONNECTED-RELATED"/>
    <property type="match status" value="1"/>
</dbReference>
<organism evidence="1 2">
    <name type="scientific">Caerostris extrusa</name>
    <name type="common">Bark spider</name>
    <name type="synonym">Caerostris bankana</name>
    <dbReference type="NCBI Taxonomy" id="172846"/>
    <lineage>
        <taxon>Eukaryota</taxon>
        <taxon>Metazoa</taxon>
        <taxon>Ecdysozoa</taxon>
        <taxon>Arthropoda</taxon>
        <taxon>Chelicerata</taxon>
        <taxon>Arachnida</taxon>
        <taxon>Araneae</taxon>
        <taxon>Araneomorphae</taxon>
        <taxon>Entelegynae</taxon>
        <taxon>Araneoidea</taxon>
        <taxon>Araneidae</taxon>
        <taxon>Caerostris</taxon>
    </lineage>
</organism>
<dbReference type="GO" id="GO:0006355">
    <property type="term" value="P:regulation of DNA-templated transcription"/>
    <property type="evidence" value="ECO:0007669"/>
    <property type="project" value="TreeGrafter"/>
</dbReference>
<comment type="caution">
    <text evidence="1">The sequence shown here is derived from an EMBL/GenBank/DDBJ whole genome shotgun (WGS) entry which is preliminary data.</text>
</comment>
<accession>A0AAV4MXT1</accession>
<dbReference type="PANTHER" id="PTHR15021:SF0">
    <property type="entry name" value="DISCO-RELATED, ISOFORM A-RELATED"/>
    <property type="match status" value="1"/>
</dbReference>
<evidence type="ECO:0000313" key="2">
    <source>
        <dbReference type="Proteomes" id="UP001054945"/>
    </source>
</evidence>